<accession>A0ABY4GA51</accession>
<evidence type="ECO:0000256" key="1">
    <source>
        <dbReference type="SAM" id="SignalP"/>
    </source>
</evidence>
<reference evidence="2" key="1">
    <citation type="submission" date="2022-04" db="EMBL/GenBank/DDBJ databases">
        <title>Hymenobacter sp. isolated from the air.</title>
        <authorList>
            <person name="Won M."/>
            <person name="Lee C.-M."/>
            <person name="Woen H.-Y."/>
            <person name="Kwon S.-W."/>
        </authorList>
    </citation>
    <scope>NUCLEOTIDE SEQUENCE</scope>
    <source>
        <strain evidence="2">5420S-77</strain>
    </source>
</reference>
<organism evidence="2 3">
    <name type="scientific">Hymenobacter volaticus</name>
    <dbReference type="NCBI Taxonomy" id="2932254"/>
    <lineage>
        <taxon>Bacteria</taxon>
        <taxon>Pseudomonadati</taxon>
        <taxon>Bacteroidota</taxon>
        <taxon>Cytophagia</taxon>
        <taxon>Cytophagales</taxon>
        <taxon>Hymenobacteraceae</taxon>
        <taxon>Hymenobacter</taxon>
    </lineage>
</organism>
<gene>
    <name evidence="2" type="ORF">MUN86_07195</name>
</gene>
<dbReference type="EMBL" id="CP095061">
    <property type="protein sequence ID" value="UOQ67642.1"/>
    <property type="molecule type" value="Genomic_DNA"/>
</dbReference>
<keyword evidence="3" id="KW-1185">Reference proteome</keyword>
<evidence type="ECO:0000313" key="2">
    <source>
        <dbReference type="EMBL" id="UOQ67642.1"/>
    </source>
</evidence>
<feature type="chain" id="PRO_5046682263" evidence="1">
    <location>
        <begin position="21"/>
        <end position="328"/>
    </location>
</feature>
<evidence type="ECO:0000313" key="3">
    <source>
        <dbReference type="Proteomes" id="UP000830401"/>
    </source>
</evidence>
<dbReference type="RefSeq" id="WP_245123490.1">
    <property type="nucleotide sequence ID" value="NZ_CP095061.1"/>
</dbReference>
<name>A0ABY4GA51_9BACT</name>
<proteinExistence type="predicted"/>
<feature type="signal peptide" evidence="1">
    <location>
        <begin position="1"/>
        <end position="20"/>
    </location>
</feature>
<dbReference type="Proteomes" id="UP000830401">
    <property type="component" value="Chromosome"/>
</dbReference>
<dbReference type="InterPro" id="IPR042095">
    <property type="entry name" value="SUMF_sf"/>
</dbReference>
<protein>
    <submittedName>
        <fullName evidence="2">Uncharacterized protein</fullName>
    </submittedName>
</protein>
<keyword evidence="1" id="KW-0732">Signal</keyword>
<sequence>MLKRYALLLFLLLSWATLHANNLTVSNVRLLNITSGTADIQFDIRWDNSWRDATNWDAAWVFVKYRAVGSNTGWSHATLGTNRPVVPVGAAFSDTPDGTGILLHRATTGNGNFTVTGTRITWNALSNGVALTGSNYEIKVFATEMVYIPEQAFNLNSTSQSALDSEFESVAGSLSRIESEAALPAGALRWINTGTGGDGNEISVAGITYAGSAALPAAYPKGFGAHYCMKYELSQGQYTDFLNCLSRVQQVRRVPVDISADSPAGGNTYVMVPTGLASTPQRNTITCPVSGMGTTAPVVFSCARPDRAANFLIWADGAAYLDWAGLAP</sequence>
<dbReference type="Gene3D" id="3.90.1580.10">
    <property type="entry name" value="paralog of FGE (formylglycine-generating enzyme)"/>
    <property type="match status" value="1"/>
</dbReference>